<accession>A0AAD5TP90</accession>
<name>A0AAD5TP90_9FUNG</name>
<feature type="region of interest" description="Disordered" evidence="1">
    <location>
        <begin position="469"/>
        <end position="492"/>
    </location>
</feature>
<proteinExistence type="predicted"/>
<evidence type="ECO:0000313" key="2">
    <source>
        <dbReference type="EMBL" id="KAJ3177894.1"/>
    </source>
</evidence>
<reference evidence="2" key="1">
    <citation type="submission" date="2020-05" db="EMBL/GenBank/DDBJ databases">
        <title>Phylogenomic resolution of chytrid fungi.</title>
        <authorList>
            <person name="Stajich J.E."/>
            <person name="Amses K."/>
            <person name="Simmons R."/>
            <person name="Seto K."/>
            <person name="Myers J."/>
            <person name="Bonds A."/>
            <person name="Quandt C.A."/>
            <person name="Barry K."/>
            <person name="Liu P."/>
            <person name="Grigoriev I."/>
            <person name="Longcore J.E."/>
            <person name="James T.Y."/>
        </authorList>
    </citation>
    <scope>NUCLEOTIDE SEQUENCE</scope>
    <source>
        <strain evidence="2">JEL0379</strain>
    </source>
</reference>
<feature type="compositionally biased region" description="Polar residues" evidence="1">
    <location>
        <begin position="469"/>
        <end position="485"/>
    </location>
</feature>
<evidence type="ECO:0000313" key="3">
    <source>
        <dbReference type="Proteomes" id="UP001212152"/>
    </source>
</evidence>
<feature type="region of interest" description="Disordered" evidence="1">
    <location>
        <begin position="285"/>
        <end position="371"/>
    </location>
</feature>
<evidence type="ECO:0000256" key="1">
    <source>
        <dbReference type="SAM" id="MobiDB-lite"/>
    </source>
</evidence>
<comment type="caution">
    <text evidence="2">The sequence shown here is derived from an EMBL/GenBank/DDBJ whole genome shotgun (WGS) entry which is preliminary data.</text>
</comment>
<dbReference type="AlphaFoldDB" id="A0AAD5TP90"/>
<feature type="region of interest" description="Disordered" evidence="1">
    <location>
        <begin position="1"/>
        <end position="26"/>
    </location>
</feature>
<keyword evidence="3" id="KW-1185">Reference proteome</keyword>
<dbReference type="Proteomes" id="UP001212152">
    <property type="component" value="Unassembled WGS sequence"/>
</dbReference>
<sequence length="611" mass="64715">MQVNQTYPWRQPAQNDSGTAVMGSPATVPSALATSYTDIDQQDDAAPYILISDAEPTLESEEEFQYTLIPTCRMDRHVDDERNITEIRLSYAERVLSCRTEEEAIKLRDILDAKIVTAQLDPGYAETLIHEPEHQQWRRRYNLPTDSQVKRCKCGALSQQVCARAARKLAAERDAATRAATEWNATARAASERNAAAKAAAERAAAIRATAERDAAEKAAAERDAALKVRAEREAAARAAAKALDERDAAAANNAAMKAAAERHKEAQAMAEKAVAMVAADTRDRGANAAADESEAEPSAADKDAATKTVDQRNAAAKSTTDSVVASKDATKRDATATAVGDGNAATRTSAKQTTPMVSPPNQSVATSVSVNGSAKTGAATAKTTTGSPATANVAAAPIVIDLTLDDDDDESSQSNLSIPSAPFSSSLSVTKSGSAIVSVTSADLPHTSANAYIPPHLRTGAGNSVTVTSQLSTPNSHVSVTSTPAPYLAPHMRDTTNTRTTLKSASQSHKSVRFNPIERRPSRQTAAMPSSSWLETRMSTRSSTGASASAAAVTIRPATGGIVPVPIAPPPNYDPTGSFRYSNGHNQRKTGYVIKEILRFDTNGRPEYRQ</sequence>
<protein>
    <submittedName>
        <fullName evidence="2">Uncharacterized protein</fullName>
    </submittedName>
</protein>
<feature type="compositionally biased region" description="Polar residues" evidence="1">
    <location>
        <begin position="1"/>
        <end position="18"/>
    </location>
</feature>
<dbReference type="EMBL" id="JADGJQ010000030">
    <property type="protein sequence ID" value="KAJ3177894.1"/>
    <property type="molecule type" value="Genomic_DNA"/>
</dbReference>
<feature type="compositionally biased region" description="Polar residues" evidence="1">
    <location>
        <begin position="346"/>
        <end position="371"/>
    </location>
</feature>
<gene>
    <name evidence="2" type="ORF">HDU87_004176</name>
</gene>
<organism evidence="2 3">
    <name type="scientific">Geranomyces variabilis</name>
    <dbReference type="NCBI Taxonomy" id="109894"/>
    <lineage>
        <taxon>Eukaryota</taxon>
        <taxon>Fungi</taxon>
        <taxon>Fungi incertae sedis</taxon>
        <taxon>Chytridiomycota</taxon>
        <taxon>Chytridiomycota incertae sedis</taxon>
        <taxon>Chytridiomycetes</taxon>
        <taxon>Spizellomycetales</taxon>
        <taxon>Powellomycetaceae</taxon>
        <taxon>Geranomyces</taxon>
    </lineage>
</organism>